<evidence type="ECO:0000313" key="1">
    <source>
        <dbReference type="EMBL" id="CAA2628612.1"/>
    </source>
</evidence>
<accession>A0A7I8JCM5</accession>
<proteinExistence type="predicted"/>
<dbReference type="AlphaFoldDB" id="A0A7I8JCM5"/>
<name>A0A7I8JCM5_SPIIN</name>
<reference evidence="1 2" key="1">
    <citation type="submission" date="2019-12" db="EMBL/GenBank/DDBJ databases">
        <authorList>
            <person name="Scholz U."/>
            <person name="Mascher M."/>
            <person name="Fiebig A."/>
        </authorList>
    </citation>
    <scope>NUCLEOTIDE SEQUENCE</scope>
</reference>
<organism evidence="1">
    <name type="scientific">Spirodela intermedia</name>
    <name type="common">Intermediate duckweed</name>
    <dbReference type="NCBI Taxonomy" id="51605"/>
    <lineage>
        <taxon>Eukaryota</taxon>
        <taxon>Viridiplantae</taxon>
        <taxon>Streptophyta</taxon>
        <taxon>Embryophyta</taxon>
        <taxon>Tracheophyta</taxon>
        <taxon>Spermatophyta</taxon>
        <taxon>Magnoliopsida</taxon>
        <taxon>Liliopsida</taxon>
        <taxon>Araceae</taxon>
        <taxon>Lemnoideae</taxon>
        <taxon>Spirodela</taxon>
    </lineage>
</organism>
<dbReference type="EMBL" id="LR743598">
    <property type="protein sequence ID" value="CAA2628612.1"/>
    <property type="molecule type" value="Genomic_DNA"/>
</dbReference>
<sequence length="52" mass="6817">MYWTHMNLLRSSVLERERERERERDRDWFYLKIMDLLKKSIGTWEFWFYQRA</sequence>
<dbReference type="Proteomes" id="UP001189122">
    <property type="component" value="Unassembled WGS sequence"/>
</dbReference>
<protein>
    <submittedName>
        <fullName evidence="1">Uncharacterized protein</fullName>
    </submittedName>
</protein>
<dbReference type="EMBL" id="CACRZD030000011">
    <property type="protein sequence ID" value="CAA6667859.1"/>
    <property type="molecule type" value="Genomic_DNA"/>
</dbReference>
<gene>
    <name evidence="1" type="ORF">SI7747_11014253</name>
</gene>
<keyword evidence="2" id="KW-1185">Reference proteome</keyword>
<evidence type="ECO:0000313" key="2">
    <source>
        <dbReference type="Proteomes" id="UP001189122"/>
    </source>
</evidence>